<sequence>MNKILLIIITGLLTFSVFMVPNLQDIQMVEASNDDFNEDQQKFLEYLNEFRKDAGLNEITLNPILNKAAENHAYYFINNWDLSNLYGEIEGNEGFTGKDVYDRIIAAGGDVDLASRSFDKMIANFSYDSVEAVKRFLNGAWGRYEFIDPRTEEIGVALISGVWVFIAAVNPDMEPDIMYYPYDGQEDVVPYYSALYSLSQWDPLENFYDEGFVDNTPGFIISFTPPTYTENIKAIIVNSKGEEIPFYEDKLYTIQFLPKEHLEPLETYTVSVDYEDGLDGNKIKNKTWSFTTGDKTYSGSIIKKPEPVEPQPSEPTVPNDPVQPTEPVQPQPTQKPITYVDFNQNEYWAENMLWAIDYGLIQGYKDVENPKTGVFENLLKPYNVLTEAQFLTILCRYKYSHEFATTVRKEVDFWASVQYQLAEKYNLPTNSSLTDKSYADKPITRGKMAQILASAHFQKEVSEEDAVQFMYDAFLSNGYPAEDGSFPRTYESFGADKNLARAHIVTFMKNYHNYLESPK</sequence>
<organism evidence="3 4">
    <name type="scientific">Bacillus salitolerans</name>
    <dbReference type="NCBI Taxonomy" id="1437434"/>
    <lineage>
        <taxon>Bacteria</taxon>
        <taxon>Bacillati</taxon>
        <taxon>Bacillota</taxon>
        <taxon>Bacilli</taxon>
        <taxon>Bacillales</taxon>
        <taxon>Bacillaceae</taxon>
        <taxon>Bacillus</taxon>
    </lineage>
</organism>
<dbReference type="EMBL" id="JBHUEM010000011">
    <property type="protein sequence ID" value="MFD1736841.1"/>
    <property type="molecule type" value="Genomic_DNA"/>
</dbReference>
<dbReference type="Gene3D" id="3.40.33.10">
    <property type="entry name" value="CAP"/>
    <property type="match status" value="1"/>
</dbReference>
<dbReference type="InterPro" id="IPR014044">
    <property type="entry name" value="CAP_dom"/>
</dbReference>
<reference evidence="4" key="1">
    <citation type="journal article" date="2019" name="Int. J. Syst. Evol. Microbiol.">
        <title>The Global Catalogue of Microorganisms (GCM) 10K type strain sequencing project: providing services to taxonomists for standard genome sequencing and annotation.</title>
        <authorList>
            <consortium name="The Broad Institute Genomics Platform"/>
            <consortium name="The Broad Institute Genome Sequencing Center for Infectious Disease"/>
            <person name="Wu L."/>
            <person name="Ma J."/>
        </authorList>
    </citation>
    <scope>NUCLEOTIDE SEQUENCE [LARGE SCALE GENOMIC DNA]</scope>
    <source>
        <strain evidence="4">CCUG 49339</strain>
    </source>
</reference>
<accession>A0ABW4LQT1</accession>
<evidence type="ECO:0000313" key="3">
    <source>
        <dbReference type="EMBL" id="MFD1736841.1"/>
    </source>
</evidence>
<protein>
    <submittedName>
        <fullName evidence="3">CAP domain-containing protein</fullName>
    </submittedName>
</protein>
<dbReference type="SUPFAM" id="SSF55797">
    <property type="entry name" value="PR-1-like"/>
    <property type="match status" value="1"/>
</dbReference>
<evidence type="ECO:0000259" key="2">
    <source>
        <dbReference type="Pfam" id="PF00188"/>
    </source>
</evidence>
<evidence type="ECO:0000256" key="1">
    <source>
        <dbReference type="SAM" id="MobiDB-lite"/>
    </source>
</evidence>
<dbReference type="Pfam" id="PF00188">
    <property type="entry name" value="CAP"/>
    <property type="match status" value="1"/>
</dbReference>
<proteinExistence type="predicted"/>
<feature type="compositionally biased region" description="Low complexity" evidence="1">
    <location>
        <begin position="322"/>
        <end position="334"/>
    </location>
</feature>
<evidence type="ECO:0000313" key="4">
    <source>
        <dbReference type="Proteomes" id="UP001597214"/>
    </source>
</evidence>
<dbReference type="RefSeq" id="WP_377928018.1">
    <property type="nucleotide sequence ID" value="NZ_JBHUEM010000011.1"/>
</dbReference>
<keyword evidence="4" id="KW-1185">Reference proteome</keyword>
<gene>
    <name evidence="3" type="ORF">ACFSCX_09705</name>
</gene>
<dbReference type="Proteomes" id="UP001597214">
    <property type="component" value="Unassembled WGS sequence"/>
</dbReference>
<dbReference type="InterPro" id="IPR035940">
    <property type="entry name" value="CAP_sf"/>
</dbReference>
<feature type="region of interest" description="Disordered" evidence="1">
    <location>
        <begin position="299"/>
        <end position="334"/>
    </location>
</feature>
<comment type="caution">
    <text evidence="3">The sequence shown here is derived from an EMBL/GenBank/DDBJ whole genome shotgun (WGS) entry which is preliminary data.</text>
</comment>
<feature type="domain" description="SCP" evidence="2">
    <location>
        <begin position="44"/>
        <end position="158"/>
    </location>
</feature>
<name>A0ABW4LQT1_9BACI</name>